<keyword evidence="2" id="KW-1185">Reference proteome</keyword>
<dbReference type="SMART" id="SM00700">
    <property type="entry name" value="JHBP"/>
    <property type="match status" value="1"/>
</dbReference>
<dbReference type="InterPro" id="IPR010562">
    <property type="entry name" value="Haemolymph_juvenile_hormone-bd"/>
</dbReference>
<evidence type="ECO:0000313" key="1">
    <source>
        <dbReference type="EMBL" id="CAK1555368.1"/>
    </source>
</evidence>
<reference evidence="1 2" key="1">
    <citation type="submission" date="2023-11" db="EMBL/GenBank/DDBJ databases">
        <authorList>
            <person name="Okamura Y."/>
        </authorList>
    </citation>
    <scope>NUCLEOTIDE SEQUENCE [LARGE SCALE GENOMIC DNA]</scope>
</reference>
<protein>
    <recommendedName>
        <fullName evidence="3">Circadian clock-controlled protein</fullName>
    </recommendedName>
</protein>
<organism evidence="1 2">
    <name type="scientific">Leptosia nina</name>
    <dbReference type="NCBI Taxonomy" id="320188"/>
    <lineage>
        <taxon>Eukaryota</taxon>
        <taxon>Metazoa</taxon>
        <taxon>Ecdysozoa</taxon>
        <taxon>Arthropoda</taxon>
        <taxon>Hexapoda</taxon>
        <taxon>Insecta</taxon>
        <taxon>Pterygota</taxon>
        <taxon>Neoptera</taxon>
        <taxon>Endopterygota</taxon>
        <taxon>Lepidoptera</taxon>
        <taxon>Glossata</taxon>
        <taxon>Ditrysia</taxon>
        <taxon>Papilionoidea</taxon>
        <taxon>Pieridae</taxon>
        <taxon>Pierinae</taxon>
        <taxon>Leptosia</taxon>
    </lineage>
</organism>
<evidence type="ECO:0000313" key="2">
    <source>
        <dbReference type="Proteomes" id="UP001497472"/>
    </source>
</evidence>
<dbReference type="Pfam" id="PF06585">
    <property type="entry name" value="JHBP"/>
    <property type="match status" value="2"/>
</dbReference>
<dbReference type="Gene3D" id="3.15.10.30">
    <property type="entry name" value="Haemolymph juvenile hormone binding protein"/>
    <property type="match status" value="2"/>
</dbReference>
<name>A0AAV1K0Q3_9NEOP</name>
<gene>
    <name evidence="1" type="ORF">LNINA_LOCUS14189</name>
</gene>
<dbReference type="GO" id="GO:0005615">
    <property type="term" value="C:extracellular space"/>
    <property type="evidence" value="ECO:0007669"/>
    <property type="project" value="TreeGrafter"/>
</dbReference>
<dbReference type="EMBL" id="CAVLEF010000280">
    <property type="protein sequence ID" value="CAK1555368.1"/>
    <property type="molecule type" value="Genomic_DNA"/>
</dbReference>
<dbReference type="PANTHER" id="PTHR11008:SF32">
    <property type="entry name" value="CIRCADIAN CLOCK-CONTROLLED PROTEIN DAYWAKE-RELATED"/>
    <property type="match status" value="1"/>
</dbReference>
<evidence type="ECO:0008006" key="3">
    <source>
        <dbReference type="Google" id="ProtNLM"/>
    </source>
</evidence>
<accession>A0AAV1K0Q3</accession>
<dbReference type="Proteomes" id="UP001497472">
    <property type="component" value="Unassembled WGS sequence"/>
</dbReference>
<comment type="caution">
    <text evidence="1">The sequence shown here is derived from an EMBL/GenBank/DDBJ whole genome shotgun (WGS) entry which is preliminary data.</text>
</comment>
<dbReference type="InterPro" id="IPR038606">
    <property type="entry name" value="To_sf"/>
</dbReference>
<proteinExistence type="predicted"/>
<dbReference type="AlphaFoldDB" id="A0AAV1K0Q3"/>
<dbReference type="PANTHER" id="PTHR11008">
    <property type="entry name" value="PROTEIN TAKEOUT-LIKE PROTEIN"/>
    <property type="match status" value="1"/>
</dbReference>
<sequence length="422" mass="47052">MVFGLTAAQPQCGPECEEMDECSSGYISDLEGFGTRCSVRDSDCITRQVQLKTAAITSNVMSEMTARSLDPLIIDAAEIDFAGLKINFYKGVVNSLSGFEVDKIEINPEAKQMHLVAHTDAVVQGRYSIDGNVLGFKVDHDGDAAVDSKNFQIEFVIPFDIVKDASGRNVFDLKGYQYTYDIKDKVEYNIGNLFPGYPGINWGGFDSRCSVLDSDCITKQVQVKTAAITSNVMSEMTARSLDPLIIDAAEIDFAGLKINFYKGVVKSLSGFEVDKVDIDPQARQMRVVAHTDASVQGRYSIDGKVLGFNINQDGNAEVDSKNFQIEFVMPFDVVKDALGRNVFDLKGYQYTYDIKDRVDYNFGDLFPGYKTLSNTMHQFINTRWSKAILTTYGKPVLDKVTAKIFNSFRSYLLTQPIDEFLY</sequence>